<evidence type="ECO:0000313" key="2">
    <source>
        <dbReference type="EMBL" id="GLL06160.1"/>
    </source>
</evidence>
<evidence type="ECO:0000313" key="3">
    <source>
        <dbReference type="Proteomes" id="UP001143480"/>
    </source>
</evidence>
<feature type="chain" id="PRO_5040859908" evidence="1">
    <location>
        <begin position="20"/>
        <end position="166"/>
    </location>
</feature>
<dbReference type="AlphaFoldDB" id="A0A9W6NQF0"/>
<accession>A0A9W6NQF0</accession>
<protein>
    <submittedName>
        <fullName evidence="2">Uncharacterized protein</fullName>
    </submittedName>
</protein>
<reference evidence="2" key="1">
    <citation type="journal article" date="2014" name="Int. J. Syst. Evol. Microbiol.">
        <title>Complete genome sequence of Corynebacterium casei LMG S-19264T (=DSM 44701T), isolated from a smear-ripened cheese.</title>
        <authorList>
            <consortium name="US DOE Joint Genome Institute (JGI-PGF)"/>
            <person name="Walter F."/>
            <person name="Albersmeier A."/>
            <person name="Kalinowski J."/>
            <person name="Ruckert C."/>
        </authorList>
    </citation>
    <scope>NUCLEOTIDE SEQUENCE</scope>
    <source>
        <strain evidence="2">VKM Ac-1321</strain>
    </source>
</reference>
<name>A0A9W6NQF0_9ACTN</name>
<comment type="caution">
    <text evidence="2">The sequence shown here is derived from an EMBL/GenBank/DDBJ whole genome shotgun (WGS) entry which is preliminary data.</text>
</comment>
<proteinExistence type="predicted"/>
<keyword evidence="1" id="KW-0732">Signal</keyword>
<feature type="signal peptide" evidence="1">
    <location>
        <begin position="1"/>
        <end position="19"/>
    </location>
</feature>
<dbReference type="EMBL" id="BSFP01000068">
    <property type="protein sequence ID" value="GLL06160.1"/>
    <property type="molecule type" value="Genomic_DNA"/>
</dbReference>
<dbReference type="PROSITE" id="PS51257">
    <property type="entry name" value="PROKAR_LIPOPROTEIN"/>
    <property type="match status" value="1"/>
</dbReference>
<sequence length="166" mass="17253">MRAVSRLLAVVTAVGLVGACGRAEVPAPAVSAPAEPAGDRADRPDGWRWESYGGIEVGVPGDWGWDSQAQRLDAWCIKPGNHPPAVARPGAAVPAVGCGVDRTTPPAGHLIANTGWTVGVQNGFDDGTTVRRLTKPAVRPLVTGPNRVYGGFSGTPEKRDMLLPSD</sequence>
<organism evidence="2 3">
    <name type="scientific">Dactylosporangium matsuzakiense</name>
    <dbReference type="NCBI Taxonomy" id="53360"/>
    <lineage>
        <taxon>Bacteria</taxon>
        <taxon>Bacillati</taxon>
        <taxon>Actinomycetota</taxon>
        <taxon>Actinomycetes</taxon>
        <taxon>Micromonosporales</taxon>
        <taxon>Micromonosporaceae</taxon>
        <taxon>Dactylosporangium</taxon>
    </lineage>
</organism>
<keyword evidence="3" id="KW-1185">Reference proteome</keyword>
<reference evidence="2" key="2">
    <citation type="submission" date="2023-01" db="EMBL/GenBank/DDBJ databases">
        <authorList>
            <person name="Sun Q."/>
            <person name="Evtushenko L."/>
        </authorList>
    </citation>
    <scope>NUCLEOTIDE SEQUENCE</scope>
    <source>
        <strain evidence="2">VKM Ac-1321</strain>
    </source>
</reference>
<evidence type="ECO:0000256" key="1">
    <source>
        <dbReference type="SAM" id="SignalP"/>
    </source>
</evidence>
<dbReference type="Proteomes" id="UP001143480">
    <property type="component" value="Unassembled WGS sequence"/>
</dbReference>
<gene>
    <name evidence="2" type="ORF">GCM10017581_079080</name>
</gene>